<evidence type="ECO:0000313" key="2">
    <source>
        <dbReference type="Proteomes" id="UP001056120"/>
    </source>
</evidence>
<reference evidence="2" key="1">
    <citation type="journal article" date="2022" name="Mol. Ecol. Resour.">
        <title>The genomes of chicory, endive, great burdock and yacon provide insights into Asteraceae palaeo-polyploidization history and plant inulin production.</title>
        <authorList>
            <person name="Fan W."/>
            <person name="Wang S."/>
            <person name="Wang H."/>
            <person name="Wang A."/>
            <person name="Jiang F."/>
            <person name="Liu H."/>
            <person name="Zhao H."/>
            <person name="Xu D."/>
            <person name="Zhang Y."/>
        </authorList>
    </citation>
    <scope>NUCLEOTIDE SEQUENCE [LARGE SCALE GENOMIC DNA]</scope>
    <source>
        <strain evidence="2">cv. Yunnan</strain>
    </source>
</reference>
<proteinExistence type="predicted"/>
<dbReference type="EMBL" id="CM042046">
    <property type="protein sequence ID" value="KAI3676363.1"/>
    <property type="molecule type" value="Genomic_DNA"/>
</dbReference>
<comment type="caution">
    <text evidence="1">The sequence shown here is derived from an EMBL/GenBank/DDBJ whole genome shotgun (WGS) entry which is preliminary data.</text>
</comment>
<reference evidence="1 2" key="2">
    <citation type="journal article" date="2022" name="Mol. Ecol. Resour.">
        <title>The genomes of chicory, endive, great burdock and yacon provide insights into Asteraceae paleo-polyploidization history and plant inulin production.</title>
        <authorList>
            <person name="Fan W."/>
            <person name="Wang S."/>
            <person name="Wang H."/>
            <person name="Wang A."/>
            <person name="Jiang F."/>
            <person name="Liu H."/>
            <person name="Zhao H."/>
            <person name="Xu D."/>
            <person name="Zhang Y."/>
        </authorList>
    </citation>
    <scope>NUCLEOTIDE SEQUENCE [LARGE SCALE GENOMIC DNA]</scope>
    <source>
        <strain evidence="2">cv. Yunnan</strain>
        <tissue evidence="1">Leaves</tissue>
    </source>
</reference>
<evidence type="ECO:0000313" key="1">
    <source>
        <dbReference type="EMBL" id="KAI3676363.1"/>
    </source>
</evidence>
<gene>
    <name evidence="1" type="ORF">L1987_85969</name>
</gene>
<protein>
    <submittedName>
        <fullName evidence="1">Uncharacterized protein</fullName>
    </submittedName>
</protein>
<accession>A0ACB8XYP4</accession>
<sequence>MWMQQRAGIGADGVWEAIVHAYEEDKNYLGKAAQLMGVGLKFTVHTGAGLIIPEIQHDGKVKVDMGEPEGLRYSH</sequence>
<dbReference type="Proteomes" id="UP001056120">
    <property type="component" value="Linkage Group LG29"/>
</dbReference>
<keyword evidence="2" id="KW-1185">Reference proteome</keyword>
<name>A0ACB8XYP4_9ASTR</name>
<organism evidence="1 2">
    <name type="scientific">Smallanthus sonchifolius</name>
    <dbReference type="NCBI Taxonomy" id="185202"/>
    <lineage>
        <taxon>Eukaryota</taxon>
        <taxon>Viridiplantae</taxon>
        <taxon>Streptophyta</taxon>
        <taxon>Embryophyta</taxon>
        <taxon>Tracheophyta</taxon>
        <taxon>Spermatophyta</taxon>
        <taxon>Magnoliopsida</taxon>
        <taxon>eudicotyledons</taxon>
        <taxon>Gunneridae</taxon>
        <taxon>Pentapetalae</taxon>
        <taxon>asterids</taxon>
        <taxon>campanulids</taxon>
        <taxon>Asterales</taxon>
        <taxon>Asteraceae</taxon>
        <taxon>Asteroideae</taxon>
        <taxon>Heliantheae alliance</taxon>
        <taxon>Millerieae</taxon>
        <taxon>Smallanthus</taxon>
    </lineage>
</organism>